<protein>
    <submittedName>
        <fullName evidence="1">3499_t:CDS:1</fullName>
    </submittedName>
</protein>
<proteinExistence type="predicted"/>
<evidence type="ECO:0000313" key="2">
    <source>
        <dbReference type="Proteomes" id="UP000789860"/>
    </source>
</evidence>
<dbReference type="Proteomes" id="UP000789860">
    <property type="component" value="Unassembled WGS sequence"/>
</dbReference>
<sequence length="258" mass="31302">FWDPTVFYFYGTRDSGKTSLVQTLVGEELYDKPIGTWDGYDGQEIVLLDKYHKKIEWMELMRVLHDNKYMVETERGKIVPFVAKYIFITNRKTPKEAHELSEDDDNNYNVFEDRLDYIVQFDGKWNDNIRKRDLELVFHKGDERKFQKIEWDVEYNNDEIDNDELIDMGEEFVRNVKGKHFERNGKVYWRPEFPDYLKRYLREYPKCKELYKYIREENKKTISYRNNVTTSSKKKTEGRSSLWSHEGGALGYQEKEYY</sequence>
<reference evidence="1" key="1">
    <citation type="submission" date="2021-06" db="EMBL/GenBank/DDBJ databases">
        <authorList>
            <person name="Kallberg Y."/>
            <person name="Tangrot J."/>
            <person name="Rosling A."/>
        </authorList>
    </citation>
    <scope>NUCLEOTIDE SEQUENCE</scope>
    <source>
        <strain evidence="1">AU212A</strain>
    </source>
</reference>
<gene>
    <name evidence="1" type="ORF">SCALOS_LOCUS8191</name>
</gene>
<comment type="caution">
    <text evidence="1">The sequence shown here is derived from an EMBL/GenBank/DDBJ whole genome shotgun (WGS) entry which is preliminary data.</text>
</comment>
<keyword evidence="2" id="KW-1185">Reference proteome</keyword>
<organism evidence="1 2">
    <name type="scientific">Scutellospora calospora</name>
    <dbReference type="NCBI Taxonomy" id="85575"/>
    <lineage>
        <taxon>Eukaryota</taxon>
        <taxon>Fungi</taxon>
        <taxon>Fungi incertae sedis</taxon>
        <taxon>Mucoromycota</taxon>
        <taxon>Glomeromycotina</taxon>
        <taxon>Glomeromycetes</taxon>
        <taxon>Diversisporales</taxon>
        <taxon>Gigasporaceae</taxon>
        <taxon>Scutellospora</taxon>
    </lineage>
</organism>
<dbReference type="EMBL" id="CAJVPM010020893">
    <property type="protein sequence ID" value="CAG8637349.1"/>
    <property type="molecule type" value="Genomic_DNA"/>
</dbReference>
<feature type="non-terminal residue" evidence="1">
    <location>
        <position position="1"/>
    </location>
</feature>
<evidence type="ECO:0000313" key="1">
    <source>
        <dbReference type="EMBL" id="CAG8637349.1"/>
    </source>
</evidence>
<name>A0ACA9N8B1_9GLOM</name>
<accession>A0ACA9N8B1</accession>